<dbReference type="EMBL" id="CP126662">
    <property type="protein sequence ID" value="WKA05744.1"/>
    <property type="molecule type" value="Genomic_DNA"/>
</dbReference>
<accession>A0ABY9DG86</accession>
<evidence type="ECO:0000313" key="1">
    <source>
        <dbReference type="EMBL" id="WKA05744.1"/>
    </source>
</evidence>
<sequence length="114" mass="12443">MAASTRLGLVFKCCQVFQPSPITCDQSNSRHDKHFHVLQEGHACTKTGMIVVGVSSNMRPRSSRFTPRRLIGQIPILALPPGGLPGIPLGMTLHNNLKKSATASIYQFMSEVLL</sequence>
<keyword evidence="2" id="KW-1185">Reference proteome</keyword>
<protein>
    <submittedName>
        <fullName evidence="1">Uncharacterized protein</fullName>
    </submittedName>
</protein>
<evidence type="ECO:0000313" key="2">
    <source>
        <dbReference type="Proteomes" id="UP001227230"/>
    </source>
</evidence>
<name>A0ABY9DG86_VITVI</name>
<gene>
    <name evidence="1" type="ORF">VitviT2T_023692</name>
</gene>
<organism evidence="1 2">
    <name type="scientific">Vitis vinifera</name>
    <name type="common">Grape</name>
    <dbReference type="NCBI Taxonomy" id="29760"/>
    <lineage>
        <taxon>Eukaryota</taxon>
        <taxon>Viridiplantae</taxon>
        <taxon>Streptophyta</taxon>
        <taxon>Embryophyta</taxon>
        <taxon>Tracheophyta</taxon>
        <taxon>Spermatophyta</taxon>
        <taxon>Magnoliopsida</taxon>
        <taxon>eudicotyledons</taxon>
        <taxon>Gunneridae</taxon>
        <taxon>Pentapetalae</taxon>
        <taxon>rosids</taxon>
        <taxon>Vitales</taxon>
        <taxon>Vitaceae</taxon>
        <taxon>Viteae</taxon>
        <taxon>Vitis</taxon>
    </lineage>
</organism>
<proteinExistence type="predicted"/>
<reference evidence="1 2" key="1">
    <citation type="journal article" date="2023" name="Hortic Res">
        <title>The complete reference genome for grapevine (Vitis vinifera L.) genetics and breeding.</title>
        <authorList>
            <person name="Shi X."/>
            <person name="Cao S."/>
            <person name="Wang X."/>
            <person name="Huang S."/>
            <person name="Wang Y."/>
            <person name="Liu Z."/>
            <person name="Liu W."/>
            <person name="Leng X."/>
            <person name="Peng Y."/>
            <person name="Wang N."/>
            <person name="Wang Y."/>
            <person name="Ma Z."/>
            <person name="Xu X."/>
            <person name="Zhang F."/>
            <person name="Xue H."/>
            <person name="Zhong H."/>
            <person name="Wang Y."/>
            <person name="Zhang K."/>
            <person name="Velt A."/>
            <person name="Avia K."/>
            <person name="Holtgrawe D."/>
            <person name="Grimplet J."/>
            <person name="Matus J.T."/>
            <person name="Ware D."/>
            <person name="Wu X."/>
            <person name="Wang H."/>
            <person name="Liu C."/>
            <person name="Fang Y."/>
            <person name="Rustenholz C."/>
            <person name="Cheng Z."/>
            <person name="Xiao H."/>
            <person name="Zhou Y."/>
        </authorList>
    </citation>
    <scope>NUCLEOTIDE SEQUENCE [LARGE SCALE GENOMIC DNA]</scope>
    <source>
        <strain evidence="2">cv. Pinot noir / PN40024</strain>
        <tissue evidence="1">Leaf</tissue>
    </source>
</reference>
<dbReference type="Proteomes" id="UP001227230">
    <property type="component" value="Chromosome 15"/>
</dbReference>